<proteinExistence type="predicted"/>
<dbReference type="AlphaFoldDB" id="A0A3A8PLT3"/>
<evidence type="ECO:0000313" key="1">
    <source>
        <dbReference type="EMBL" id="RKH57343.1"/>
    </source>
</evidence>
<keyword evidence="2" id="KW-1185">Reference proteome</keyword>
<dbReference type="Proteomes" id="UP000267003">
    <property type="component" value="Unassembled WGS sequence"/>
</dbReference>
<name>A0A3A8PLT3_9BACT</name>
<sequence>MLGFLDRKDWNRVEVLVFTRMKQEGFGFLMELLETGGANPRQLHNALLIAVRIRGWDLDRFNRTLLALRDSEDIVVRARVWHLLTFRDGKTPLLEDLPLLKRREDALLDAIQAHRKGRELETPCPYCEGRLEVRATVLERPFTRFDVTCPCGRCTCSLRGMAPGVLGNGQ</sequence>
<reference evidence="2" key="1">
    <citation type="submission" date="2018-09" db="EMBL/GenBank/DDBJ databases">
        <authorList>
            <person name="Livingstone P.G."/>
            <person name="Whitworth D.E."/>
        </authorList>
    </citation>
    <scope>NUCLEOTIDE SEQUENCE [LARGE SCALE GENOMIC DNA]</scope>
    <source>
        <strain evidence="2">AB050A</strain>
    </source>
</reference>
<gene>
    <name evidence="1" type="ORF">D7W81_31460</name>
</gene>
<organism evidence="1 2">
    <name type="scientific">Corallococcus aberystwythensis</name>
    <dbReference type="NCBI Taxonomy" id="2316722"/>
    <lineage>
        <taxon>Bacteria</taxon>
        <taxon>Pseudomonadati</taxon>
        <taxon>Myxococcota</taxon>
        <taxon>Myxococcia</taxon>
        <taxon>Myxococcales</taxon>
        <taxon>Cystobacterineae</taxon>
        <taxon>Myxococcaceae</taxon>
        <taxon>Corallococcus</taxon>
    </lineage>
</organism>
<dbReference type="EMBL" id="RAWK01000242">
    <property type="protein sequence ID" value="RKH57343.1"/>
    <property type="molecule type" value="Genomic_DNA"/>
</dbReference>
<accession>A0A3A8PLT3</accession>
<comment type="caution">
    <text evidence="1">The sequence shown here is derived from an EMBL/GenBank/DDBJ whole genome shotgun (WGS) entry which is preliminary data.</text>
</comment>
<protein>
    <submittedName>
        <fullName evidence="1">Uncharacterized protein</fullName>
    </submittedName>
</protein>
<evidence type="ECO:0000313" key="2">
    <source>
        <dbReference type="Proteomes" id="UP000267003"/>
    </source>
</evidence>